<keyword evidence="5 6" id="KW-0472">Membrane</keyword>
<feature type="transmembrane region" description="Helical" evidence="6">
    <location>
        <begin position="7"/>
        <end position="26"/>
    </location>
</feature>
<dbReference type="GO" id="GO:0033013">
    <property type="term" value="P:tetrapyrrole metabolic process"/>
    <property type="evidence" value="ECO:0007669"/>
    <property type="project" value="UniProtKB-ARBA"/>
</dbReference>
<dbReference type="PANTHER" id="PTHR10057:SF0">
    <property type="entry name" value="TRANSLOCATOR PROTEIN"/>
    <property type="match status" value="1"/>
</dbReference>
<reference evidence="7 10" key="1">
    <citation type="submission" date="2018-08" db="EMBL/GenBank/DDBJ databases">
        <title>A genome reference for cultivated species of the human gut microbiota.</title>
        <authorList>
            <person name="Zou Y."/>
            <person name="Xue W."/>
            <person name="Luo G."/>
        </authorList>
    </citation>
    <scope>NUCLEOTIDE SEQUENCE [LARGE SCALE GENOMIC DNA]</scope>
    <source>
        <strain evidence="8 10">AF26-4BH</strain>
        <strain evidence="7">TF05-5AC</strain>
    </source>
</reference>
<evidence type="ECO:0000256" key="5">
    <source>
        <dbReference type="ARBA" id="ARBA00023136"/>
    </source>
</evidence>
<dbReference type="PANTHER" id="PTHR10057">
    <property type="entry name" value="PERIPHERAL-TYPE BENZODIAZEPINE RECEPTOR"/>
    <property type="match status" value="1"/>
</dbReference>
<dbReference type="GO" id="GO:0016020">
    <property type="term" value="C:membrane"/>
    <property type="evidence" value="ECO:0007669"/>
    <property type="project" value="UniProtKB-SubCell"/>
</dbReference>
<keyword evidence="3 6" id="KW-0812">Transmembrane</keyword>
<dbReference type="InterPro" id="IPR004307">
    <property type="entry name" value="TspO_MBR"/>
</dbReference>
<evidence type="ECO:0000256" key="6">
    <source>
        <dbReference type="SAM" id="Phobius"/>
    </source>
</evidence>
<dbReference type="Proteomes" id="UP000261166">
    <property type="component" value="Unassembled WGS sequence"/>
</dbReference>
<evidence type="ECO:0000256" key="2">
    <source>
        <dbReference type="ARBA" id="ARBA00007524"/>
    </source>
</evidence>
<gene>
    <name evidence="8" type="ORF">DWY69_04575</name>
    <name evidence="7" type="ORF">DXC51_11355</name>
</gene>
<sequence>MCRRKSTYVTAILIPLAVGGLSALLSRNGMAAYQTLEKPPLSPPGVVFPIVWSILYILMGISSAMIWCSESQEKPQALKLYAAQLAVNFFWSIIFFAFGWRLFAFFWLLLLLVLTAKMVKSFYQIDKKAAYLQIPYLLWLLFAAYLNFGVWMLNR</sequence>
<dbReference type="EMBL" id="QVLV01000006">
    <property type="protein sequence ID" value="RGE61120.1"/>
    <property type="molecule type" value="Genomic_DNA"/>
</dbReference>
<evidence type="ECO:0000313" key="8">
    <source>
        <dbReference type="EMBL" id="RGE73460.1"/>
    </source>
</evidence>
<dbReference type="FunFam" id="1.20.1260.100:FF:000001">
    <property type="entry name" value="translocator protein 2"/>
    <property type="match status" value="1"/>
</dbReference>
<dbReference type="AlphaFoldDB" id="A0A3E3I680"/>
<evidence type="ECO:0000313" key="10">
    <source>
        <dbReference type="Proteomes" id="UP000261166"/>
    </source>
</evidence>
<dbReference type="EMBL" id="QVLU01000003">
    <property type="protein sequence ID" value="RGE73460.1"/>
    <property type="molecule type" value="Genomic_DNA"/>
</dbReference>
<proteinExistence type="inferred from homology"/>
<name>A0A3E3I680_9FIRM</name>
<dbReference type="Pfam" id="PF03073">
    <property type="entry name" value="TspO_MBR"/>
    <property type="match status" value="1"/>
</dbReference>
<keyword evidence="9" id="KW-1185">Reference proteome</keyword>
<comment type="caution">
    <text evidence="7">The sequence shown here is derived from an EMBL/GenBank/DDBJ whole genome shotgun (WGS) entry which is preliminary data.</text>
</comment>
<dbReference type="InterPro" id="IPR038330">
    <property type="entry name" value="TspO/MBR-related_sf"/>
</dbReference>
<feature type="transmembrane region" description="Helical" evidence="6">
    <location>
        <begin position="135"/>
        <end position="153"/>
    </location>
</feature>
<keyword evidence="4 6" id="KW-1133">Transmembrane helix</keyword>
<accession>A0A3E3I680</accession>
<feature type="transmembrane region" description="Helical" evidence="6">
    <location>
        <begin position="46"/>
        <end position="68"/>
    </location>
</feature>
<comment type="subcellular location">
    <subcellularLocation>
        <location evidence="1">Membrane</location>
        <topology evidence="1">Multi-pass membrane protein</topology>
    </subcellularLocation>
</comment>
<evidence type="ECO:0000256" key="1">
    <source>
        <dbReference type="ARBA" id="ARBA00004141"/>
    </source>
</evidence>
<dbReference type="OrthoDB" id="9795496at2"/>
<evidence type="ECO:0000313" key="9">
    <source>
        <dbReference type="Proteomes" id="UP000260812"/>
    </source>
</evidence>
<protein>
    <submittedName>
        <fullName evidence="7">Tryptophan-rich sensory protein</fullName>
    </submittedName>
</protein>
<dbReference type="PIRSF" id="PIRSF005859">
    <property type="entry name" value="PBR"/>
    <property type="match status" value="1"/>
</dbReference>
<dbReference type="CDD" id="cd15904">
    <property type="entry name" value="TSPO_MBR"/>
    <property type="match status" value="1"/>
</dbReference>
<dbReference type="Gene3D" id="1.20.1260.100">
    <property type="entry name" value="TspO/MBR protein"/>
    <property type="match status" value="1"/>
</dbReference>
<evidence type="ECO:0000256" key="3">
    <source>
        <dbReference type="ARBA" id="ARBA00022692"/>
    </source>
</evidence>
<evidence type="ECO:0000256" key="4">
    <source>
        <dbReference type="ARBA" id="ARBA00022989"/>
    </source>
</evidence>
<comment type="similarity">
    <text evidence="2">Belongs to the TspO/BZRP family.</text>
</comment>
<dbReference type="Proteomes" id="UP000260812">
    <property type="component" value="Unassembled WGS sequence"/>
</dbReference>
<organism evidence="7 9">
    <name type="scientific">Eisenbergiella massiliensis</name>
    <dbReference type="NCBI Taxonomy" id="1720294"/>
    <lineage>
        <taxon>Bacteria</taxon>
        <taxon>Bacillati</taxon>
        <taxon>Bacillota</taxon>
        <taxon>Clostridia</taxon>
        <taxon>Lachnospirales</taxon>
        <taxon>Lachnospiraceae</taxon>
        <taxon>Eisenbergiella</taxon>
    </lineage>
</organism>
<evidence type="ECO:0000313" key="7">
    <source>
        <dbReference type="EMBL" id="RGE61120.1"/>
    </source>
</evidence>